<sequence length="286" mass="31486">MSVQLRQNLLHPQLHTQPPFPCPPLPHLNPHLPPLNKTCGFSPELDIGSSPTPSPAPSPSLKSLKSEHVSTAFSNGTLQLPPLRYHLSQQQLLQIPLTHHKPYGMTSLEDDQKQPFIIPMSAASYPAIIPNLLPPLLAMRAYPTTPEAVLPAVEKSNEFPPAKNPQTAAAAAVVMEIQAPRKRGRKSKQDVLLNRVALTEKEKRANHMVAEQRRRALVRSSLHELSVLVGMKPPIEGDGVSCGTADGSSRVEILEGGKQFLEELVRRNAELRKQLEQLEQRKAGHS</sequence>
<organism evidence="3 4">
    <name type="scientific">Chytriomyces confervae</name>
    <dbReference type="NCBI Taxonomy" id="246404"/>
    <lineage>
        <taxon>Eukaryota</taxon>
        <taxon>Fungi</taxon>
        <taxon>Fungi incertae sedis</taxon>
        <taxon>Chytridiomycota</taxon>
        <taxon>Chytridiomycota incertae sedis</taxon>
        <taxon>Chytridiomycetes</taxon>
        <taxon>Chytridiales</taxon>
        <taxon>Chytriomycetaceae</taxon>
        <taxon>Chytriomyces</taxon>
    </lineage>
</organism>
<dbReference type="Gene3D" id="4.10.280.10">
    <property type="entry name" value="Helix-loop-helix DNA-binding domain"/>
    <property type="match status" value="1"/>
</dbReference>
<name>A0A507FJ59_9FUNG</name>
<comment type="caution">
    <text evidence="3">The sequence shown here is derived from an EMBL/GenBank/DDBJ whole genome shotgun (WGS) entry which is preliminary data.</text>
</comment>
<dbReference type="EMBL" id="QEAP01000049">
    <property type="protein sequence ID" value="TPX76344.1"/>
    <property type="molecule type" value="Genomic_DNA"/>
</dbReference>
<feature type="region of interest" description="Disordered" evidence="1">
    <location>
        <begin position="39"/>
        <end position="67"/>
    </location>
</feature>
<evidence type="ECO:0000259" key="2">
    <source>
        <dbReference type="PROSITE" id="PS50888"/>
    </source>
</evidence>
<evidence type="ECO:0000313" key="3">
    <source>
        <dbReference type="EMBL" id="TPX76344.1"/>
    </source>
</evidence>
<dbReference type="InterPro" id="IPR011598">
    <property type="entry name" value="bHLH_dom"/>
</dbReference>
<dbReference type="GO" id="GO:0046983">
    <property type="term" value="F:protein dimerization activity"/>
    <property type="evidence" value="ECO:0007669"/>
    <property type="project" value="InterPro"/>
</dbReference>
<dbReference type="OrthoDB" id="5778525at2759"/>
<accession>A0A507FJ59</accession>
<protein>
    <recommendedName>
        <fullName evidence="2">BHLH domain-containing protein</fullName>
    </recommendedName>
</protein>
<gene>
    <name evidence="3" type="ORF">CcCBS67573_g02379</name>
</gene>
<dbReference type="Proteomes" id="UP000320333">
    <property type="component" value="Unassembled WGS sequence"/>
</dbReference>
<reference evidence="3 4" key="1">
    <citation type="journal article" date="2019" name="Sci. Rep.">
        <title>Comparative genomics of chytrid fungi reveal insights into the obligate biotrophic and pathogenic lifestyle of Synchytrium endobioticum.</title>
        <authorList>
            <person name="van de Vossenberg B.T.L.H."/>
            <person name="Warris S."/>
            <person name="Nguyen H.D.T."/>
            <person name="van Gent-Pelzer M.P.E."/>
            <person name="Joly D.L."/>
            <person name="van de Geest H.C."/>
            <person name="Bonants P.J.M."/>
            <person name="Smith D.S."/>
            <person name="Levesque C.A."/>
            <person name="van der Lee T.A.J."/>
        </authorList>
    </citation>
    <scope>NUCLEOTIDE SEQUENCE [LARGE SCALE GENOMIC DNA]</scope>
    <source>
        <strain evidence="3 4">CBS 675.73</strain>
    </source>
</reference>
<dbReference type="SUPFAM" id="SSF47459">
    <property type="entry name" value="HLH, helix-loop-helix DNA-binding domain"/>
    <property type="match status" value="1"/>
</dbReference>
<evidence type="ECO:0000256" key="1">
    <source>
        <dbReference type="SAM" id="MobiDB-lite"/>
    </source>
</evidence>
<dbReference type="PROSITE" id="PS50888">
    <property type="entry name" value="BHLH"/>
    <property type="match status" value="1"/>
</dbReference>
<proteinExistence type="predicted"/>
<dbReference type="InterPro" id="IPR036638">
    <property type="entry name" value="HLH_DNA-bd_sf"/>
</dbReference>
<dbReference type="AlphaFoldDB" id="A0A507FJ59"/>
<dbReference type="STRING" id="246404.A0A507FJ59"/>
<feature type="domain" description="BHLH" evidence="2">
    <location>
        <begin position="202"/>
        <end position="264"/>
    </location>
</feature>
<keyword evidence="4" id="KW-1185">Reference proteome</keyword>
<evidence type="ECO:0000313" key="4">
    <source>
        <dbReference type="Proteomes" id="UP000320333"/>
    </source>
</evidence>